<reference evidence="1" key="1">
    <citation type="submission" date="2017-02" db="UniProtKB">
        <authorList>
            <consortium name="WormBaseParasite"/>
        </authorList>
    </citation>
    <scope>IDENTIFICATION</scope>
</reference>
<proteinExistence type="predicted"/>
<dbReference type="AlphaFoldDB" id="A0A0N4W987"/>
<protein>
    <submittedName>
        <fullName evidence="1">Secreted protein</fullName>
    </submittedName>
</protein>
<organism evidence="1">
    <name type="scientific">Haemonchus placei</name>
    <name type="common">Barber's pole worm</name>
    <dbReference type="NCBI Taxonomy" id="6290"/>
    <lineage>
        <taxon>Eukaryota</taxon>
        <taxon>Metazoa</taxon>
        <taxon>Ecdysozoa</taxon>
        <taxon>Nematoda</taxon>
        <taxon>Chromadorea</taxon>
        <taxon>Rhabditida</taxon>
        <taxon>Rhabditina</taxon>
        <taxon>Rhabditomorpha</taxon>
        <taxon>Strongyloidea</taxon>
        <taxon>Trichostrongylidae</taxon>
        <taxon>Haemonchus</taxon>
    </lineage>
</organism>
<evidence type="ECO:0000313" key="1">
    <source>
        <dbReference type="WBParaSite" id="HPLM_0000683401-mRNA-1"/>
    </source>
</evidence>
<accession>A0A0N4W987</accession>
<name>A0A0N4W987_HAEPC</name>
<sequence length="66" mass="7506">LVTRQRARNSYNGAAEASYGAAVSAEDGGTLRTLSKRQLVHVDSRRSKICGMRWCQWYSWVDICRN</sequence>
<dbReference type="WBParaSite" id="HPLM_0000683401-mRNA-1">
    <property type="protein sequence ID" value="HPLM_0000683401-mRNA-1"/>
    <property type="gene ID" value="HPLM_0000683401"/>
</dbReference>